<name>A0A226BZ47_9FIRM</name>
<dbReference type="EMBL" id="NIQC01000006">
    <property type="protein sequence ID" value="OWZ84303.1"/>
    <property type="molecule type" value="Genomic_DNA"/>
</dbReference>
<dbReference type="Pfam" id="PF00753">
    <property type="entry name" value="Lactamase_B"/>
    <property type="match status" value="1"/>
</dbReference>
<dbReference type="PIRSF" id="PIRSF004803">
    <property type="entry name" value="RnjA"/>
    <property type="match status" value="1"/>
</dbReference>
<evidence type="ECO:0000256" key="13">
    <source>
        <dbReference type="PIRSR" id="PIRSR004803-3"/>
    </source>
</evidence>
<keyword evidence="3 10" id="KW-0540">Nuclease</keyword>
<feature type="binding site" evidence="13">
    <location>
        <position position="147"/>
    </location>
    <ligand>
        <name>Zn(2+)</name>
        <dbReference type="ChEBI" id="CHEBI:29105"/>
        <label>1</label>
        <note>catalytic</note>
    </ligand>
</feature>
<comment type="function">
    <text evidence="10">An RNase that has 5'-3' exonuclease and possibly endonuclease activity. Involved in maturation of rRNA and in some organisms also mRNA maturation and/or decay.</text>
</comment>
<dbReference type="GO" id="GO:0004534">
    <property type="term" value="F:5'-3' RNA exonuclease activity"/>
    <property type="evidence" value="ECO:0007669"/>
    <property type="project" value="UniProtKB-UniRule"/>
</dbReference>
<dbReference type="InterPro" id="IPR036866">
    <property type="entry name" value="RibonucZ/Hydroxyglut_hydro"/>
</dbReference>
<comment type="caution">
    <text evidence="15">The sequence shown here is derived from an EMBL/GenBank/DDBJ whole genome shotgun (WGS) entry which is preliminary data.</text>
</comment>
<dbReference type="AlphaFoldDB" id="A0A226BZ47"/>
<feature type="binding site" evidence="13">
    <location>
        <position position="450"/>
    </location>
    <ligand>
        <name>Ca(2+)</name>
        <dbReference type="ChEBI" id="CHEBI:29108"/>
    </ligand>
</feature>
<evidence type="ECO:0000256" key="1">
    <source>
        <dbReference type="ARBA" id="ARBA00004496"/>
    </source>
</evidence>
<dbReference type="Gene3D" id="3.10.20.580">
    <property type="match status" value="1"/>
</dbReference>
<evidence type="ECO:0000256" key="7">
    <source>
        <dbReference type="ARBA" id="ARBA00022833"/>
    </source>
</evidence>
<comment type="cofactor">
    <cofactor evidence="13">
        <name>Ca(2+)</name>
        <dbReference type="ChEBI" id="CHEBI:29108"/>
    </cofactor>
    <text evidence="13">Binds 1 Ca(2+) cation per subunit. Seen in 1 crystal structure, it is not clear if it is physiologically important.</text>
</comment>
<feature type="binding site" evidence="13">
    <location>
        <position position="81"/>
    </location>
    <ligand>
        <name>Zn(2+)</name>
        <dbReference type="ChEBI" id="CHEBI:29105"/>
        <label>1</label>
        <note>catalytic</note>
    </ligand>
</feature>
<dbReference type="InterPro" id="IPR055132">
    <property type="entry name" value="RNase_J_b_CASP"/>
</dbReference>
<evidence type="ECO:0000256" key="11">
    <source>
        <dbReference type="PIRSR" id="PIRSR004803-1"/>
    </source>
</evidence>
<dbReference type="InterPro" id="IPR041636">
    <property type="entry name" value="RNase_J_C"/>
</dbReference>
<keyword evidence="4 13" id="KW-0479">Metal-binding</keyword>
<evidence type="ECO:0000256" key="8">
    <source>
        <dbReference type="ARBA" id="ARBA00022839"/>
    </source>
</evidence>
<keyword evidence="7 13" id="KW-0862">Zinc</keyword>
<keyword evidence="8 10" id="KW-0269">Exonuclease</keyword>
<dbReference type="GO" id="GO:0006364">
    <property type="term" value="P:rRNA processing"/>
    <property type="evidence" value="ECO:0007669"/>
    <property type="project" value="UniProtKB-UniRule"/>
</dbReference>
<feature type="binding site" evidence="13">
    <location>
        <position position="79"/>
    </location>
    <ligand>
        <name>Zn(2+)</name>
        <dbReference type="ChEBI" id="CHEBI:29105"/>
        <label>2</label>
        <note>catalytic</note>
    </ligand>
</feature>
<feature type="active site" description="Proton acceptor" evidence="11">
    <location>
        <position position="375"/>
    </location>
</feature>
<evidence type="ECO:0000259" key="14">
    <source>
        <dbReference type="SMART" id="SM00849"/>
    </source>
</evidence>
<evidence type="ECO:0000256" key="12">
    <source>
        <dbReference type="PIRSR" id="PIRSR004803-2"/>
    </source>
</evidence>
<protein>
    <recommendedName>
        <fullName evidence="10">Ribonuclease J</fullName>
        <shortName evidence="10">RNase J</shortName>
        <ecNumber evidence="10">3.1.-.-</ecNumber>
    </recommendedName>
</protein>
<feature type="binding site" evidence="10 12">
    <location>
        <begin position="371"/>
        <end position="375"/>
    </location>
    <ligand>
        <name>substrate</name>
    </ligand>
</feature>
<evidence type="ECO:0000256" key="3">
    <source>
        <dbReference type="ARBA" id="ARBA00022722"/>
    </source>
</evidence>
<keyword evidence="16" id="KW-1185">Reference proteome</keyword>
<dbReference type="Pfam" id="PF17770">
    <property type="entry name" value="RNase_J_C"/>
    <property type="match status" value="1"/>
</dbReference>
<sequence length="562" mass="62188">MVSQKSNKISNGSVQVIPLGGVGEIGKNMFVVRYGDEMIVIDSGLKFPDEEMLGVDIVIPDMTYLFENRDKIKGVFLTHGHEDHIGALPYLLKEIDVPVYGTKLTIGLAERKLKDHPVRKSVSLKQITPGKQMKLGAFKLEFFSTNHSIADSIGIAIHTPEGIIVHSGDFKFDHTPVTGEITDYHKLAELGKKGVLCLMSDSTNAEQPGYTNSDRVVGETIDEIFREAPKRIILATFASNIYRIQQVINAAKKYGKKIGVVGRSMVNVIEAASELGYLRDVENVVIDDIEKVNQLPLEKTVLLTTGSQGEPMSALTRIATDDHKKVQIMPQDTVVIAATPIPGNEKLVSRSIDNLFKRGAHVIYKSVAGIHVSGHGSQEELKLMLNLVKPKHLIPIHGEYRMQVNHKNLAENLGLPSKNIFLAENGEVMEFKNGRGRVNGKVPAGKVLVDGLGVGDVGNIVLRDRRLLSQDGILIVVISVDKQNKELVAGPDIVSRGFVYVRESEELLDEAREHVVKALNKMSKSKMNEWQAIKSSVKDVLGQYLWEKTRRRPMILPIIMEV</sequence>
<dbReference type="FunFam" id="3.10.20.580:FF:000001">
    <property type="entry name" value="Ribonuclease J"/>
    <property type="match status" value="1"/>
</dbReference>
<keyword evidence="6 10" id="KW-0378">Hydrolase</keyword>
<evidence type="ECO:0000256" key="9">
    <source>
        <dbReference type="ARBA" id="ARBA00022884"/>
    </source>
</evidence>
<feature type="binding site" evidence="13">
    <location>
        <position position="169"/>
    </location>
    <ligand>
        <name>Zn(2+)</name>
        <dbReference type="ChEBI" id="CHEBI:29105"/>
        <label>1</label>
        <note>catalytic</note>
    </ligand>
</feature>
<feature type="binding site" evidence="13">
    <location>
        <position position="56"/>
    </location>
    <ligand>
        <name>Ca(2+)</name>
        <dbReference type="ChEBI" id="CHEBI:29108"/>
    </ligand>
</feature>
<accession>A0A226BZ47</accession>
<evidence type="ECO:0000313" key="15">
    <source>
        <dbReference type="EMBL" id="OWZ84303.1"/>
    </source>
</evidence>
<dbReference type="InterPro" id="IPR001279">
    <property type="entry name" value="Metallo-B-lactamas"/>
</dbReference>
<dbReference type="PANTHER" id="PTHR43694:SF1">
    <property type="entry name" value="RIBONUCLEASE J"/>
    <property type="match status" value="1"/>
</dbReference>
<dbReference type="Gene3D" id="3.60.15.10">
    <property type="entry name" value="Ribonuclease Z/Hydroxyacylglutathione hydrolase-like"/>
    <property type="match status" value="1"/>
</dbReference>
<keyword evidence="5 10" id="KW-0255">Endonuclease</keyword>
<comment type="subcellular location">
    <subcellularLocation>
        <location evidence="1 10">Cytoplasm</location>
    </subcellularLocation>
</comment>
<evidence type="ECO:0000313" key="16">
    <source>
        <dbReference type="Proteomes" id="UP000214588"/>
    </source>
</evidence>
<comment type="similarity">
    <text evidence="10">Belongs to the metallo-beta-lactamase superfamily. RNA-metabolizing metallo-beta-lactamase-like family. Bacterial RNase J subfamily.</text>
</comment>
<evidence type="ECO:0000256" key="5">
    <source>
        <dbReference type="ARBA" id="ARBA00022759"/>
    </source>
</evidence>
<dbReference type="InterPro" id="IPR030854">
    <property type="entry name" value="RNase_J_bac"/>
</dbReference>
<dbReference type="PROSITE" id="PS01292">
    <property type="entry name" value="UPF0036"/>
    <property type="match status" value="1"/>
</dbReference>
<gene>
    <name evidence="10" type="primary">rnj</name>
    <name evidence="15" type="ORF">CDO51_04385</name>
</gene>
<evidence type="ECO:0000256" key="6">
    <source>
        <dbReference type="ARBA" id="ARBA00022801"/>
    </source>
</evidence>
<feature type="binding site" evidence="13">
    <location>
        <position position="54"/>
    </location>
    <ligand>
        <name>Ca(2+)</name>
        <dbReference type="ChEBI" id="CHEBI:29108"/>
    </ligand>
</feature>
<dbReference type="SUPFAM" id="SSF56281">
    <property type="entry name" value="Metallo-hydrolase/oxidoreductase"/>
    <property type="match status" value="1"/>
</dbReference>
<feature type="domain" description="Metallo-beta-lactamase" evidence="14">
    <location>
        <begin position="26"/>
        <end position="221"/>
    </location>
</feature>
<proteinExistence type="inferred from homology"/>
<dbReference type="HAMAP" id="MF_01491">
    <property type="entry name" value="RNase_J_bact"/>
    <property type="match status" value="1"/>
</dbReference>
<dbReference type="InterPro" id="IPR011108">
    <property type="entry name" value="RMMBL"/>
</dbReference>
<dbReference type="SMART" id="SM00849">
    <property type="entry name" value="Lactamase_B"/>
    <property type="match status" value="1"/>
</dbReference>
<evidence type="ECO:0000256" key="2">
    <source>
        <dbReference type="ARBA" id="ARBA00022490"/>
    </source>
</evidence>
<feature type="binding site" evidence="12">
    <location>
        <begin position="238"/>
        <end position="240"/>
    </location>
    <ligand>
        <name>substrate</name>
    </ligand>
</feature>
<dbReference type="GO" id="GO:0003723">
    <property type="term" value="F:RNA binding"/>
    <property type="evidence" value="ECO:0007669"/>
    <property type="project" value="UniProtKB-UniRule"/>
</dbReference>
<reference evidence="15 16" key="1">
    <citation type="submission" date="2017-06" db="EMBL/GenBank/DDBJ databases">
        <title>Draft Genome Sequence of Natranaerobius trueperi halophilic, alkalithermophilic bacteria from soda lakes.</title>
        <authorList>
            <person name="Zhao B."/>
        </authorList>
    </citation>
    <scope>NUCLEOTIDE SEQUENCE [LARGE SCALE GENOMIC DNA]</scope>
    <source>
        <strain evidence="15 16">DSM 18760</strain>
    </source>
</reference>
<evidence type="ECO:0000256" key="10">
    <source>
        <dbReference type="HAMAP-Rule" id="MF_01491"/>
    </source>
</evidence>
<dbReference type="Proteomes" id="UP000214588">
    <property type="component" value="Unassembled WGS sequence"/>
</dbReference>
<dbReference type="RefSeq" id="WP_089023088.1">
    <property type="nucleotide sequence ID" value="NZ_NIQC01000006.1"/>
</dbReference>
<feature type="binding site" evidence="13">
    <location>
        <position position="397"/>
    </location>
    <ligand>
        <name>Zn(2+)</name>
        <dbReference type="ChEBI" id="CHEBI:29105"/>
        <label>1</label>
        <note>catalytic</note>
    </ligand>
</feature>
<dbReference type="InterPro" id="IPR001587">
    <property type="entry name" value="RNase_J_CS"/>
</dbReference>
<feature type="binding site" evidence="13">
    <location>
        <position position="84"/>
    </location>
    <ligand>
        <name>Zn(2+)</name>
        <dbReference type="ChEBI" id="CHEBI:29105"/>
        <label>1</label>
        <note>catalytic</note>
    </ligand>
</feature>
<dbReference type="Pfam" id="PF07521">
    <property type="entry name" value="RMMBL"/>
    <property type="match status" value="1"/>
</dbReference>
<evidence type="ECO:0000256" key="4">
    <source>
        <dbReference type="ARBA" id="ARBA00022723"/>
    </source>
</evidence>
<keyword evidence="13" id="KW-0106">Calcium</keyword>
<dbReference type="CDD" id="cd07714">
    <property type="entry name" value="RNaseJ_MBL-fold"/>
    <property type="match status" value="1"/>
</dbReference>
<dbReference type="EC" id="3.1.-.-" evidence="10"/>
<keyword evidence="2 10" id="KW-0963">Cytoplasm</keyword>
<dbReference type="PANTHER" id="PTHR43694">
    <property type="entry name" value="RIBONUCLEASE J"/>
    <property type="match status" value="1"/>
</dbReference>
<dbReference type="InterPro" id="IPR004613">
    <property type="entry name" value="RNase_J"/>
</dbReference>
<organism evidence="15 16">
    <name type="scientific">Natranaerobius trueperi</name>
    <dbReference type="NCBI Taxonomy" id="759412"/>
    <lineage>
        <taxon>Bacteria</taxon>
        <taxon>Bacillati</taxon>
        <taxon>Bacillota</taxon>
        <taxon>Clostridia</taxon>
        <taxon>Natranaerobiales</taxon>
        <taxon>Natranaerobiaceae</taxon>
        <taxon>Natranaerobius</taxon>
    </lineage>
</organism>
<comment type="subunit">
    <text evidence="10">Homodimer, may be a subunit of the RNA degradosome.</text>
</comment>
<dbReference type="InterPro" id="IPR042173">
    <property type="entry name" value="RNase_J_2"/>
</dbReference>
<dbReference type="GO" id="GO:0005737">
    <property type="term" value="C:cytoplasm"/>
    <property type="evidence" value="ECO:0007669"/>
    <property type="project" value="UniProtKB-SubCell"/>
</dbReference>
<dbReference type="GO" id="GO:0008270">
    <property type="term" value="F:zinc ion binding"/>
    <property type="evidence" value="ECO:0007669"/>
    <property type="project" value="InterPro"/>
</dbReference>
<keyword evidence="9 10" id="KW-0694">RNA-binding</keyword>
<comment type="cofactor">
    <cofactor evidence="13">
        <name>Zn(2+)</name>
        <dbReference type="ChEBI" id="CHEBI:29105"/>
    </cofactor>
    <text evidence="13">Binds 2 Zn(2+) ions per subunit. It is not clear if Zn(2+) or Mg(2+) is physiologically important.</text>
</comment>
<dbReference type="NCBIfam" id="TIGR00649">
    <property type="entry name" value="MG423"/>
    <property type="match status" value="1"/>
</dbReference>
<dbReference type="Gene3D" id="3.40.50.10710">
    <property type="entry name" value="Metallo-hydrolase/oxidoreductase"/>
    <property type="match status" value="1"/>
</dbReference>
<feature type="active site" description="Proton donor" evidence="11">
    <location>
        <position position="201"/>
    </location>
</feature>
<dbReference type="Pfam" id="PF22505">
    <property type="entry name" value="RNase_J_b_CASP"/>
    <property type="match status" value="1"/>
</dbReference>
<feature type="binding site" evidence="13">
    <location>
        <position position="83"/>
    </location>
    <ligand>
        <name>Zn(2+)</name>
        <dbReference type="ChEBI" id="CHEBI:29105"/>
        <label>1</label>
        <note>catalytic</note>
    </ligand>
</feature>
<dbReference type="GO" id="GO:0004521">
    <property type="term" value="F:RNA endonuclease activity"/>
    <property type="evidence" value="ECO:0007669"/>
    <property type="project" value="UniProtKB-UniRule"/>
</dbReference>
<keyword evidence="10" id="KW-0698">rRNA processing</keyword>
<dbReference type="OrthoDB" id="9758375at2"/>